<protein>
    <submittedName>
        <fullName evidence="2">Uncharacterized protein</fullName>
    </submittedName>
</protein>
<dbReference type="EMBL" id="MTHB01000041">
    <property type="protein sequence ID" value="OXC79432.1"/>
    <property type="molecule type" value="Genomic_DNA"/>
</dbReference>
<dbReference type="AlphaFoldDB" id="A0A226X7J4"/>
<proteinExistence type="predicted"/>
<gene>
    <name evidence="2" type="ORF">BSU04_07050</name>
    <name evidence="1" type="ORF">BSU04_30220</name>
</gene>
<accession>A0A226X7J4</accession>
<dbReference type="Proteomes" id="UP000214720">
    <property type="component" value="Unassembled WGS sequence"/>
</dbReference>
<name>A0A226X7J4_CABSO</name>
<evidence type="ECO:0000313" key="1">
    <source>
        <dbReference type="EMBL" id="OXC74790.1"/>
    </source>
</evidence>
<reference evidence="2" key="2">
    <citation type="submission" date="2017-01" db="EMBL/GenBank/DDBJ databases">
        <authorList>
            <person name="Mah S.A."/>
            <person name="Swanson W.J."/>
            <person name="Moy G.W."/>
            <person name="Vacquier V.D."/>
        </authorList>
    </citation>
    <scope>NUCLEOTIDE SEQUENCE</scope>
    <source>
        <strain evidence="2">PAMC 26633</strain>
    </source>
</reference>
<dbReference type="EMBL" id="MTHB01000204">
    <property type="protein sequence ID" value="OXC74790.1"/>
    <property type="molecule type" value="Genomic_DNA"/>
</dbReference>
<organism evidence="2 3">
    <name type="scientific">Caballeronia sordidicola</name>
    <name type="common">Burkholderia sordidicola</name>
    <dbReference type="NCBI Taxonomy" id="196367"/>
    <lineage>
        <taxon>Bacteria</taxon>
        <taxon>Pseudomonadati</taxon>
        <taxon>Pseudomonadota</taxon>
        <taxon>Betaproteobacteria</taxon>
        <taxon>Burkholderiales</taxon>
        <taxon>Burkholderiaceae</taxon>
        <taxon>Caballeronia</taxon>
    </lineage>
</organism>
<sequence>MVDPNGHLWIAKYPSVRDEFDVGAWQMGVYTLAKACGPCVPDALGYSEGVISFV</sequence>
<reference evidence="3" key="1">
    <citation type="submission" date="2017-01" db="EMBL/GenBank/DDBJ databases">
        <title>Genome Analysis of Deinococcus marmoris KOPRI26562.</title>
        <authorList>
            <person name="Kim J.H."/>
            <person name="Oh H.-M."/>
        </authorList>
    </citation>
    <scope>NUCLEOTIDE SEQUENCE [LARGE SCALE GENOMIC DNA]</scope>
    <source>
        <strain evidence="3">PAMC 26633</strain>
    </source>
</reference>
<evidence type="ECO:0000313" key="2">
    <source>
        <dbReference type="EMBL" id="OXC79432.1"/>
    </source>
</evidence>
<comment type="caution">
    <text evidence="2">The sequence shown here is derived from an EMBL/GenBank/DDBJ whole genome shotgun (WGS) entry which is preliminary data.</text>
</comment>
<evidence type="ECO:0000313" key="3">
    <source>
        <dbReference type="Proteomes" id="UP000214720"/>
    </source>
</evidence>